<organism evidence="2 3">
    <name type="scientific">Colletotrichum scovillei</name>
    <dbReference type="NCBI Taxonomy" id="1209932"/>
    <lineage>
        <taxon>Eukaryota</taxon>
        <taxon>Fungi</taxon>
        <taxon>Dikarya</taxon>
        <taxon>Ascomycota</taxon>
        <taxon>Pezizomycotina</taxon>
        <taxon>Sordariomycetes</taxon>
        <taxon>Hypocreomycetidae</taxon>
        <taxon>Glomerellales</taxon>
        <taxon>Glomerellaceae</taxon>
        <taxon>Colletotrichum</taxon>
        <taxon>Colletotrichum acutatum species complex</taxon>
    </lineage>
</organism>
<dbReference type="Proteomes" id="UP000699042">
    <property type="component" value="Unassembled WGS sequence"/>
</dbReference>
<reference evidence="2" key="1">
    <citation type="submission" date="2021-05" db="EMBL/GenBank/DDBJ databases">
        <title>Comparative genomics of three Colletotrichum scovillei strains and genetic complementation revealed genes involved fungal growth and virulence on chili pepper.</title>
        <authorList>
            <person name="Hsieh D.-K."/>
            <person name="Chuang S.-C."/>
            <person name="Chen C.-Y."/>
            <person name="Chao Y.-T."/>
            <person name="Lu M.-Y.J."/>
            <person name="Lee M.-H."/>
            <person name="Shih M.-C."/>
        </authorList>
    </citation>
    <scope>NUCLEOTIDE SEQUENCE</scope>
    <source>
        <strain evidence="2">Coll-153</strain>
    </source>
</reference>
<evidence type="ECO:0000313" key="2">
    <source>
        <dbReference type="EMBL" id="KAG7044127.1"/>
    </source>
</evidence>
<feature type="region of interest" description="Disordered" evidence="1">
    <location>
        <begin position="1"/>
        <end position="25"/>
    </location>
</feature>
<keyword evidence="3" id="KW-1185">Reference proteome</keyword>
<evidence type="ECO:0000313" key="3">
    <source>
        <dbReference type="Proteomes" id="UP000699042"/>
    </source>
</evidence>
<gene>
    <name evidence="2" type="ORF">JMJ77_011943</name>
</gene>
<sequence>MPHSHFQPFSSDRGDSLPRPRRRRYDSVSALMTKTFLPPSTNGTPGLRHKKSLIPLSIRCNQTSPSRMFRWQRDRQLCIEQTRRVILVRKPPNSV</sequence>
<dbReference type="AlphaFoldDB" id="A0A9P7UDI7"/>
<accession>A0A9P7UDI7</accession>
<name>A0A9P7UDI7_9PEZI</name>
<proteinExistence type="predicted"/>
<protein>
    <submittedName>
        <fullName evidence="2">Uncharacterized protein</fullName>
    </submittedName>
</protein>
<evidence type="ECO:0000256" key="1">
    <source>
        <dbReference type="SAM" id="MobiDB-lite"/>
    </source>
</evidence>
<comment type="caution">
    <text evidence="2">The sequence shown here is derived from an EMBL/GenBank/DDBJ whole genome shotgun (WGS) entry which is preliminary data.</text>
</comment>
<dbReference type="EMBL" id="JAESDN010000011">
    <property type="protein sequence ID" value="KAG7044127.1"/>
    <property type="molecule type" value="Genomic_DNA"/>
</dbReference>